<dbReference type="SUPFAM" id="SSF56300">
    <property type="entry name" value="Metallo-dependent phosphatases"/>
    <property type="match status" value="1"/>
</dbReference>
<dbReference type="SUPFAM" id="SSF55816">
    <property type="entry name" value="5'-nucleotidase (syn. UDP-sugar hydrolase), C-terminal domain"/>
    <property type="match status" value="1"/>
</dbReference>
<name>A0ABS7CW28_9BACT</name>
<keyword evidence="1" id="KW-0547">Nucleotide-binding</keyword>
<dbReference type="InterPro" id="IPR006179">
    <property type="entry name" value="5_nucleotidase/apyrase"/>
</dbReference>
<dbReference type="Gene3D" id="3.90.780.10">
    <property type="entry name" value="5'-Nucleotidase, C-terminal domain"/>
    <property type="match status" value="1"/>
</dbReference>
<dbReference type="InterPro" id="IPR008334">
    <property type="entry name" value="5'-Nucleotdase_C"/>
</dbReference>
<evidence type="ECO:0000259" key="2">
    <source>
        <dbReference type="Pfam" id="PF02872"/>
    </source>
</evidence>
<dbReference type="PRINTS" id="PR01607">
    <property type="entry name" value="APYRASEFAMLY"/>
</dbReference>
<comment type="caution">
    <text evidence="3">The sequence shown here is derived from an EMBL/GenBank/DDBJ whole genome shotgun (WGS) entry which is preliminary data.</text>
</comment>
<evidence type="ECO:0000256" key="1">
    <source>
        <dbReference type="RuleBase" id="RU362119"/>
    </source>
</evidence>
<dbReference type="EMBL" id="JAHYXK010000010">
    <property type="protein sequence ID" value="MBW7468007.1"/>
    <property type="molecule type" value="Genomic_DNA"/>
</dbReference>
<dbReference type="Proteomes" id="UP000813018">
    <property type="component" value="Unassembled WGS sequence"/>
</dbReference>
<dbReference type="PANTHER" id="PTHR11575">
    <property type="entry name" value="5'-NUCLEOTIDASE-RELATED"/>
    <property type="match status" value="1"/>
</dbReference>
<keyword evidence="4" id="KW-1185">Reference proteome</keyword>
<dbReference type="PANTHER" id="PTHR11575:SF24">
    <property type="entry name" value="5'-NUCLEOTIDASE"/>
    <property type="match status" value="1"/>
</dbReference>
<evidence type="ECO:0000313" key="4">
    <source>
        <dbReference type="Proteomes" id="UP000813018"/>
    </source>
</evidence>
<protein>
    <submittedName>
        <fullName evidence="3">Bifunctional metallophosphatase/5'-nucleotidase</fullName>
    </submittedName>
</protein>
<comment type="similarity">
    <text evidence="1">Belongs to the 5'-nucleotidase family.</text>
</comment>
<gene>
    <name evidence="3" type="ORF">K0O23_13105</name>
</gene>
<dbReference type="Pfam" id="PF02872">
    <property type="entry name" value="5_nucleotid_C"/>
    <property type="match status" value="1"/>
</dbReference>
<proteinExistence type="inferred from homology"/>
<organism evidence="3 4">
    <name type="scientific">Pontibacter aydingkolensis</name>
    <dbReference type="NCBI Taxonomy" id="1911536"/>
    <lineage>
        <taxon>Bacteria</taxon>
        <taxon>Pseudomonadati</taxon>
        <taxon>Bacteroidota</taxon>
        <taxon>Cytophagia</taxon>
        <taxon>Cytophagales</taxon>
        <taxon>Hymenobacteraceae</taxon>
        <taxon>Pontibacter</taxon>
    </lineage>
</organism>
<keyword evidence="1" id="KW-0378">Hydrolase</keyword>
<reference evidence="3 4" key="1">
    <citation type="journal article" date="2016" name="Int. J. Syst. Evol. Microbiol.">
        <title>Pontibacter aydingkolensis sp. nov., isolated from soil of a salt lake.</title>
        <authorList>
            <person name="Osman G."/>
            <person name="Zhang T."/>
            <person name="Lou K."/>
            <person name="Gao Y."/>
            <person name="Chang W."/>
            <person name="Lin Q."/>
            <person name="Yang H.M."/>
            <person name="Huo X.D."/>
            <person name="Wang N."/>
        </authorList>
    </citation>
    <scope>NUCLEOTIDE SEQUENCE [LARGE SCALE GENOMIC DNA]</scope>
    <source>
        <strain evidence="3 4">KACC 19255</strain>
    </source>
</reference>
<evidence type="ECO:0000313" key="3">
    <source>
        <dbReference type="EMBL" id="MBW7468007.1"/>
    </source>
</evidence>
<dbReference type="InterPro" id="IPR029052">
    <property type="entry name" value="Metallo-depent_PP-like"/>
</dbReference>
<sequence>MFWEGGKKVYRKAGGFSRIAGYLNKLRQEKEGAILTLDCGDTFHGTYPAVHTKGEVMLPVLNALGLDAMTAHWEFAYGPEQFRKLTAALNYPMLAINIYDKQTDELVYNPYILKEVNGLKVGVIGIACNIVDKTMPPHFSKGLYFTLGNDELPGYIKKLKKEENADLIVLISHLGFPQNMKLLSEVPGVDVCLSSHTHYRTQQPIMQGNTIVIESGCHGSFLGRLDLTVKDGKITDFTHEMVEVSDDLPADAAVEKLVQEATAPFQEKLQQEVGQVTTHLDRNNILEATMDNFLLQSMISATGAELAFSNGWRYGAPIVPGPVTLNDLYNIIPMNPPVQTAEITGQELWQMLEENLERTFAPDAYNQLGGYVKRCLGLKAFIKIEAPKGTRIQKLFVDDEEVILSKNYKAAFVTEQGISKKYGTNRQESGIKAIDAMLQFLNNNSPVEVNLRGTFEAV</sequence>
<dbReference type="InterPro" id="IPR036907">
    <property type="entry name" value="5'-Nucleotdase_C_sf"/>
</dbReference>
<dbReference type="Gene3D" id="3.60.21.10">
    <property type="match status" value="1"/>
</dbReference>
<accession>A0ABS7CW28</accession>
<feature type="domain" description="5'-Nucleotidase C-terminal" evidence="2">
    <location>
        <begin position="274"/>
        <end position="411"/>
    </location>
</feature>